<dbReference type="InterPro" id="IPR028098">
    <property type="entry name" value="Glyco_trans_4-like_N"/>
</dbReference>
<evidence type="ECO:0000259" key="1">
    <source>
        <dbReference type="Pfam" id="PF00534"/>
    </source>
</evidence>
<dbReference type="CDD" id="cd03808">
    <property type="entry name" value="GT4_CapM-like"/>
    <property type="match status" value="1"/>
</dbReference>
<evidence type="ECO:0000313" key="4">
    <source>
        <dbReference type="Proteomes" id="UP001500426"/>
    </source>
</evidence>
<name>A0ABP7UC11_9FLAO</name>
<dbReference type="Pfam" id="PF00534">
    <property type="entry name" value="Glycos_transf_1"/>
    <property type="match status" value="1"/>
</dbReference>
<dbReference type="PANTHER" id="PTHR45947:SF3">
    <property type="entry name" value="SULFOQUINOVOSYL TRANSFERASE SQD2"/>
    <property type="match status" value="1"/>
</dbReference>
<dbReference type="Gene3D" id="3.40.50.2000">
    <property type="entry name" value="Glycogen Phosphorylase B"/>
    <property type="match status" value="2"/>
</dbReference>
<feature type="domain" description="Glycosyltransferase subfamily 4-like N-terminal" evidence="2">
    <location>
        <begin position="30"/>
        <end position="169"/>
    </location>
</feature>
<protein>
    <submittedName>
        <fullName evidence="3">Glycosyltransferase</fullName>
    </submittedName>
</protein>
<feature type="domain" description="Glycosyl transferase family 1" evidence="1">
    <location>
        <begin position="189"/>
        <end position="354"/>
    </location>
</feature>
<dbReference type="Pfam" id="PF13579">
    <property type="entry name" value="Glyco_trans_4_4"/>
    <property type="match status" value="1"/>
</dbReference>
<dbReference type="InterPro" id="IPR001296">
    <property type="entry name" value="Glyco_trans_1"/>
</dbReference>
<dbReference type="EMBL" id="BAABCS010000002">
    <property type="protein sequence ID" value="GAA4039796.1"/>
    <property type="molecule type" value="Genomic_DNA"/>
</dbReference>
<evidence type="ECO:0000259" key="2">
    <source>
        <dbReference type="Pfam" id="PF13579"/>
    </source>
</evidence>
<sequence>MKKIIRTATVSISLDVLLKGQLTFLKEYYEVVAVSGQDAHLDNVASREGVRTIPLSIQRQISPFKDFISLLKLYKVLRKEKPLIVHSITPKAGLLTMIAGFFAGVPIRIHTFTGLVFPYKNGFLHHLLLFLDKVLCRFATHIIPEGEGVKKDLLAFKVTKKPLKVIANGNVNGIDIDFFNPNEVSLVEQENLKQQLHISSTDFVFVFVGRLVSDKGINELVTAFTNLSKHNSNCKLLLVGPFESELDPLNRETLDLISSNKSIISIGFQDDVRTYLALSNVFVFPSHREGFPNVVLQAGAMNLPCIVTDICGSNEIIIPNETGIIIPVKNEIAIFEAMQLLFHDKDLFQKLQSKSRFNIVSRFQQELVWNTLLQEYKRLENNV</sequence>
<evidence type="ECO:0000313" key="3">
    <source>
        <dbReference type="EMBL" id="GAA4039796.1"/>
    </source>
</evidence>
<dbReference type="SUPFAM" id="SSF53756">
    <property type="entry name" value="UDP-Glycosyltransferase/glycogen phosphorylase"/>
    <property type="match status" value="1"/>
</dbReference>
<reference evidence="4" key="1">
    <citation type="journal article" date="2019" name="Int. J. Syst. Evol. Microbiol.">
        <title>The Global Catalogue of Microorganisms (GCM) 10K type strain sequencing project: providing services to taxonomists for standard genome sequencing and annotation.</title>
        <authorList>
            <consortium name="The Broad Institute Genomics Platform"/>
            <consortium name="The Broad Institute Genome Sequencing Center for Infectious Disease"/>
            <person name="Wu L."/>
            <person name="Ma J."/>
        </authorList>
    </citation>
    <scope>NUCLEOTIDE SEQUENCE [LARGE SCALE GENOMIC DNA]</scope>
    <source>
        <strain evidence="4">JCM 17068</strain>
    </source>
</reference>
<organism evidence="3 4">
    <name type="scientific">Flavobacterium chungnamense</name>
    <dbReference type="NCBI Taxonomy" id="706182"/>
    <lineage>
        <taxon>Bacteria</taxon>
        <taxon>Pseudomonadati</taxon>
        <taxon>Bacteroidota</taxon>
        <taxon>Flavobacteriia</taxon>
        <taxon>Flavobacteriales</taxon>
        <taxon>Flavobacteriaceae</taxon>
        <taxon>Flavobacterium</taxon>
    </lineage>
</organism>
<accession>A0ABP7UC11</accession>
<dbReference type="Proteomes" id="UP001500426">
    <property type="component" value="Unassembled WGS sequence"/>
</dbReference>
<dbReference type="RefSeq" id="WP_345088886.1">
    <property type="nucleotide sequence ID" value="NZ_BAABCS010000002.1"/>
</dbReference>
<dbReference type="InterPro" id="IPR050194">
    <property type="entry name" value="Glycosyltransferase_grp1"/>
</dbReference>
<keyword evidence="4" id="KW-1185">Reference proteome</keyword>
<gene>
    <name evidence="3" type="ORF">GCM10022388_00390</name>
</gene>
<comment type="caution">
    <text evidence="3">The sequence shown here is derived from an EMBL/GenBank/DDBJ whole genome shotgun (WGS) entry which is preliminary data.</text>
</comment>
<dbReference type="PANTHER" id="PTHR45947">
    <property type="entry name" value="SULFOQUINOVOSYL TRANSFERASE SQD2"/>
    <property type="match status" value="1"/>
</dbReference>
<proteinExistence type="predicted"/>